<proteinExistence type="inferred from homology"/>
<feature type="transmembrane region" description="Helical" evidence="3">
    <location>
        <begin position="38"/>
        <end position="60"/>
    </location>
</feature>
<protein>
    <submittedName>
        <fullName evidence="4">Phosphatidylserine synthase</fullName>
    </submittedName>
</protein>
<feature type="transmembrane region" description="Helical" evidence="3">
    <location>
        <begin position="72"/>
        <end position="90"/>
    </location>
</feature>
<reference evidence="5" key="1">
    <citation type="journal article" date="2019" name="Int. J. Syst. Evol. Microbiol.">
        <title>The Global Catalogue of Microorganisms (GCM) 10K type strain sequencing project: providing services to taxonomists for standard genome sequencing and annotation.</title>
        <authorList>
            <consortium name="The Broad Institute Genomics Platform"/>
            <consortium name="The Broad Institute Genome Sequencing Center for Infectious Disease"/>
            <person name="Wu L."/>
            <person name="Ma J."/>
        </authorList>
    </citation>
    <scope>NUCLEOTIDE SEQUENCE [LARGE SCALE GENOMIC DNA]</scope>
    <source>
        <strain evidence="5">CGMCC 1.12931</strain>
    </source>
</reference>
<dbReference type="Proteomes" id="UP000599179">
    <property type="component" value="Unassembled WGS sequence"/>
</dbReference>
<evidence type="ECO:0000256" key="1">
    <source>
        <dbReference type="ARBA" id="ARBA00022679"/>
    </source>
</evidence>
<dbReference type="Gene3D" id="1.20.120.1760">
    <property type="match status" value="1"/>
</dbReference>
<dbReference type="InterPro" id="IPR048254">
    <property type="entry name" value="CDP_ALCOHOL_P_TRANSF_CS"/>
</dbReference>
<keyword evidence="3" id="KW-1133">Transmembrane helix</keyword>
<comment type="caution">
    <text evidence="4">The sequence shown here is derived from an EMBL/GenBank/DDBJ whole genome shotgun (WGS) entry which is preliminary data.</text>
</comment>
<keyword evidence="1 2" id="KW-0808">Transferase</keyword>
<accession>A0ABQ1SH68</accession>
<dbReference type="Pfam" id="PF01066">
    <property type="entry name" value="CDP-OH_P_transf"/>
    <property type="match status" value="1"/>
</dbReference>
<keyword evidence="3" id="KW-0472">Membrane</keyword>
<dbReference type="EMBL" id="BMGM01000004">
    <property type="protein sequence ID" value="GGE32033.1"/>
    <property type="molecule type" value="Genomic_DNA"/>
</dbReference>
<name>A0ABQ1SH68_9FLAO</name>
<organism evidence="4 5">
    <name type="scientific">Psychroflexus planctonicus</name>
    <dbReference type="NCBI Taxonomy" id="1526575"/>
    <lineage>
        <taxon>Bacteria</taxon>
        <taxon>Pseudomonadati</taxon>
        <taxon>Bacteroidota</taxon>
        <taxon>Flavobacteriia</taxon>
        <taxon>Flavobacteriales</taxon>
        <taxon>Flavobacteriaceae</taxon>
        <taxon>Psychroflexus</taxon>
    </lineage>
</organism>
<evidence type="ECO:0000313" key="4">
    <source>
        <dbReference type="EMBL" id="GGE32033.1"/>
    </source>
</evidence>
<dbReference type="PROSITE" id="PS00379">
    <property type="entry name" value="CDP_ALCOHOL_P_TRANSF"/>
    <property type="match status" value="1"/>
</dbReference>
<feature type="transmembrane region" description="Helical" evidence="3">
    <location>
        <begin position="139"/>
        <end position="159"/>
    </location>
</feature>
<keyword evidence="5" id="KW-1185">Reference proteome</keyword>
<feature type="transmembrane region" description="Helical" evidence="3">
    <location>
        <begin position="207"/>
        <end position="238"/>
    </location>
</feature>
<evidence type="ECO:0000256" key="3">
    <source>
        <dbReference type="SAM" id="Phobius"/>
    </source>
</evidence>
<dbReference type="InterPro" id="IPR043130">
    <property type="entry name" value="CDP-OH_PTrfase_TM_dom"/>
</dbReference>
<gene>
    <name evidence="4" type="primary">pssA</name>
    <name evidence="4" type="ORF">GCM10010832_10440</name>
</gene>
<keyword evidence="3" id="KW-0812">Transmembrane</keyword>
<sequence length="246" mass="27312">MFETKYILKKHIPNLITALNLLSGIVATFMAVEGQFEQAALFVALGIFFDFFDGLAARLLKVESPIGVQLDSLADMVTSGLVPGIVLFKLLDEALTHGTSEFFISTETHYLAYMGFIVTLASAYRLAKFNIDERQTSSFIGLPTPANTLLILSFPLIAIHQPDSFLANAAEAPIFLVAISIISAYLLNSNFHLFALKFKNLQLKENLFRYLLIIGSMILLFFFQFAGVPLIILFYIILSIAKEAKN</sequence>
<feature type="transmembrane region" description="Helical" evidence="3">
    <location>
        <begin position="110"/>
        <end position="127"/>
    </location>
</feature>
<comment type="similarity">
    <text evidence="2">Belongs to the CDP-alcohol phosphatidyltransferase class-I family.</text>
</comment>
<feature type="transmembrane region" description="Helical" evidence="3">
    <location>
        <begin position="165"/>
        <end position="187"/>
    </location>
</feature>
<evidence type="ECO:0000313" key="5">
    <source>
        <dbReference type="Proteomes" id="UP000599179"/>
    </source>
</evidence>
<evidence type="ECO:0000256" key="2">
    <source>
        <dbReference type="RuleBase" id="RU003750"/>
    </source>
</evidence>
<feature type="transmembrane region" description="Helical" evidence="3">
    <location>
        <begin position="12"/>
        <end position="32"/>
    </location>
</feature>
<dbReference type="InterPro" id="IPR000462">
    <property type="entry name" value="CDP-OH_P_trans"/>
</dbReference>